<dbReference type="PANTHER" id="PTHR42831:SF1">
    <property type="entry name" value="FE-S PROTEIN MATURATION AUXILIARY FACTOR YITW"/>
    <property type="match status" value="1"/>
</dbReference>
<dbReference type="SUPFAM" id="SSF117916">
    <property type="entry name" value="Fe-S cluster assembly (FSCA) domain-like"/>
    <property type="match status" value="1"/>
</dbReference>
<protein>
    <submittedName>
        <fullName evidence="2">Putative mrp protein homolog</fullName>
    </submittedName>
</protein>
<dbReference type="OrthoDB" id="9805360at2"/>
<dbReference type="PANTHER" id="PTHR42831">
    <property type="entry name" value="FE-S PROTEIN MATURATION AUXILIARY FACTOR YITW"/>
    <property type="match status" value="1"/>
</dbReference>
<dbReference type="Gene3D" id="3.30.300.130">
    <property type="entry name" value="Fe-S cluster assembly (FSCA)"/>
    <property type="match status" value="1"/>
</dbReference>
<accession>C1DXV5</accession>
<dbReference type="Proteomes" id="UP000001369">
    <property type="component" value="Chromosome"/>
</dbReference>
<dbReference type="EMBL" id="CP001229">
    <property type="protein sequence ID" value="ACN98191.1"/>
    <property type="molecule type" value="Genomic_DNA"/>
</dbReference>
<reference evidence="2 3" key="1">
    <citation type="journal article" date="2009" name="J. Bacteriol.">
        <title>Complete and draft genome sequences of six members of the Aquificales.</title>
        <authorList>
            <person name="Reysenbach A.L."/>
            <person name="Hamamura N."/>
            <person name="Podar M."/>
            <person name="Griffiths E."/>
            <person name="Ferreira S."/>
            <person name="Hochstein R."/>
            <person name="Heidelberg J."/>
            <person name="Johnson J."/>
            <person name="Mead D."/>
            <person name="Pohorille A."/>
            <person name="Sarmiento M."/>
            <person name="Schweighofer K."/>
            <person name="Seshadri R."/>
            <person name="Voytek M.A."/>
        </authorList>
    </citation>
    <scope>NUCLEOTIDE SEQUENCE [LARGE SCALE GENOMIC DNA]</scope>
    <source>
        <strain evidence="3">Az-Fu1 / DSM 15241 / OCM 825</strain>
    </source>
</reference>
<dbReference type="KEGG" id="saf:SULAZ_0220"/>
<dbReference type="STRING" id="204536.SULAZ_0220"/>
<dbReference type="InterPro" id="IPR034904">
    <property type="entry name" value="FSCA_dom_sf"/>
</dbReference>
<organism evidence="2 3">
    <name type="scientific">Sulfurihydrogenibium azorense (strain DSM 15241 / OCM 825 / Az-Fu1)</name>
    <dbReference type="NCBI Taxonomy" id="204536"/>
    <lineage>
        <taxon>Bacteria</taxon>
        <taxon>Pseudomonadati</taxon>
        <taxon>Aquificota</taxon>
        <taxon>Aquificia</taxon>
        <taxon>Aquificales</taxon>
        <taxon>Hydrogenothermaceae</taxon>
        <taxon>Sulfurihydrogenibium</taxon>
    </lineage>
</organism>
<evidence type="ECO:0000259" key="1">
    <source>
        <dbReference type="Pfam" id="PF01883"/>
    </source>
</evidence>
<gene>
    <name evidence="2" type="ordered locus">SULAZ_0220</name>
</gene>
<keyword evidence="3" id="KW-1185">Reference proteome</keyword>
<dbReference type="eggNOG" id="COG2151">
    <property type="taxonomic scope" value="Bacteria"/>
</dbReference>
<dbReference type="Pfam" id="PF01883">
    <property type="entry name" value="FeS_assembly_P"/>
    <property type="match status" value="1"/>
</dbReference>
<evidence type="ECO:0000313" key="3">
    <source>
        <dbReference type="Proteomes" id="UP000001369"/>
    </source>
</evidence>
<dbReference type="InterPro" id="IPR002744">
    <property type="entry name" value="MIP18-like"/>
</dbReference>
<proteinExistence type="predicted"/>
<feature type="domain" description="MIP18 family-like" evidence="1">
    <location>
        <begin position="3"/>
        <end position="75"/>
    </location>
</feature>
<dbReference type="InterPro" id="IPR052339">
    <property type="entry name" value="Fe-S_Maturation_MIP18"/>
</dbReference>
<sequence length="102" mass="11682">MIQKIYEVMKEIHDPEIPLNIVDLGLIKNIYVNDGEVNIVMTLTSPDCPLQELILETVSKKILNEVEGIKSVNISLDFTKTWTTNHISKEGKEKLKKLGWNF</sequence>
<dbReference type="RefSeq" id="WP_012673516.1">
    <property type="nucleotide sequence ID" value="NC_012438.1"/>
</dbReference>
<evidence type="ECO:0000313" key="2">
    <source>
        <dbReference type="EMBL" id="ACN98191.1"/>
    </source>
</evidence>
<dbReference type="HOGENOM" id="CLU_091588_2_2_0"/>
<dbReference type="AlphaFoldDB" id="C1DXV5"/>
<name>C1DXV5_SULAA</name>